<keyword evidence="1 2" id="KW-0597">Phosphoprotein</keyword>
<feature type="domain" description="Response regulatory" evidence="3">
    <location>
        <begin position="3"/>
        <end position="117"/>
    </location>
</feature>
<dbReference type="EMBL" id="CAJNJA010012448">
    <property type="protein sequence ID" value="CAE7297122.1"/>
    <property type="molecule type" value="Genomic_DNA"/>
</dbReference>
<evidence type="ECO:0000313" key="5">
    <source>
        <dbReference type="Proteomes" id="UP000601435"/>
    </source>
</evidence>
<evidence type="ECO:0000259" key="3">
    <source>
        <dbReference type="PROSITE" id="PS50110"/>
    </source>
</evidence>
<evidence type="ECO:0000256" key="1">
    <source>
        <dbReference type="ARBA" id="ARBA00022553"/>
    </source>
</evidence>
<name>A0A812NA86_9DINO</name>
<accession>A0A812NA86</accession>
<dbReference type="Gene3D" id="3.40.50.2300">
    <property type="match status" value="1"/>
</dbReference>
<dbReference type="InterPro" id="IPR011006">
    <property type="entry name" value="CheY-like_superfamily"/>
</dbReference>
<protein>
    <submittedName>
        <fullName evidence="4">CpdR protein</fullName>
    </submittedName>
</protein>
<keyword evidence="5" id="KW-1185">Reference proteome</keyword>
<organism evidence="4 5">
    <name type="scientific">Symbiodinium necroappetens</name>
    <dbReference type="NCBI Taxonomy" id="1628268"/>
    <lineage>
        <taxon>Eukaryota</taxon>
        <taxon>Sar</taxon>
        <taxon>Alveolata</taxon>
        <taxon>Dinophyceae</taxon>
        <taxon>Suessiales</taxon>
        <taxon>Symbiodiniaceae</taxon>
        <taxon>Symbiodinium</taxon>
    </lineage>
</organism>
<dbReference type="PANTHER" id="PTHR44591:SF21">
    <property type="entry name" value="TWO-COMPONENT RESPONSE REGULATOR"/>
    <property type="match status" value="1"/>
</dbReference>
<dbReference type="InterPro" id="IPR001789">
    <property type="entry name" value="Sig_transdc_resp-reg_receiver"/>
</dbReference>
<dbReference type="Pfam" id="PF00072">
    <property type="entry name" value="Response_reg"/>
    <property type="match status" value="1"/>
</dbReference>
<comment type="caution">
    <text evidence="4">The sequence shown here is derived from an EMBL/GenBank/DDBJ whole genome shotgun (WGS) entry which is preliminary data.</text>
</comment>
<dbReference type="InterPro" id="IPR050595">
    <property type="entry name" value="Bact_response_regulator"/>
</dbReference>
<sequence length="119" mass="13068">MARILLAEDDTSMRRFLARSLDRAGHEVVSVGDGMTALTRLREQSFDLLLADVVMPGLDGVELARRGTQVSPGLKVMFITGFAAVALRARDRQHPGARVLSKPFHLRELVQEVEAMLAA</sequence>
<dbReference type="SUPFAM" id="SSF52172">
    <property type="entry name" value="CheY-like"/>
    <property type="match status" value="1"/>
</dbReference>
<evidence type="ECO:0000313" key="4">
    <source>
        <dbReference type="EMBL" id="CAE7297122.1"/>
    </source>
</evidence>
<dbReference type="GO" id="GO:0000160">
    <property type="term" value="P:phosphorelay signal transduction system"/>
    <property type="evidence" value="ECO:0007669"/>
    <property type="project" value="InterPro"/>
</dbReference>
<dbReference type="NCBIfam" id="NF046022">
    <property type="entry name" value="RespRegCpdRBruc"/>
    <property type="match status" value="1"/>
</dbReference>
<evidence type="ECO:0000256" key="2">
    <source>
        <dbReference type="PROSITE-ProRule" id="PRU00169"/>
    </source>
</evidence>
<dbReference type="PANTHER" id="PTHR44591">
    <property type="entry name" value="STRESS RESPONSE REGULATOR PROTEIN 1"/>
    <property type="match status" value="1"/>
</dbReference>
<dbReference type="AlphaFoldDB" id="A0A812NA86"/>
<reference evidence="4" key="1">
    <citation type="submission" date="2021-02" db="EMBL/GenBank/DDBJ databases">
        <authorList>
            <person name="Dougan E. K."/>
            <person name="Rhodes N."/>
            <person name="Thang M."/>
            <person name="Chan C."/>
        </authorList>
    </citation>
    <scope>NUCLEOTIDE SEQUENCE</scope>
</reference>
<dbReference type="Proteomes" id="UP000601435">
    <property type="component" value="Unassembled WGS sequence"/>
</dbReference>
<dbReference type="SMART" id="SM00448">
    <property type="entry name" value="REC"/>
    <property type="match status" value="1"/>
</dbReference>
<gene>
    <name evidence="4" type="primary">cpdR</name>
    <name evidence="4" type="ORF">SNEC2469_LOCUS7303</name>
</gene>
<dbReference type="OrthoDB" id="433416at2759"/>
<proteinExistence type="predicted"/>
<feature type="modified residue" description="4-aspartylphosphate" evidence="2">
    <location>
        <position position="52"/>
    </location>
</feature>
<dbReference type="PROSITE" id="PS50110">
    <property type="entry name" value="RESPONSE_REGULATORY"/>
    <property type="match status" value="1"/>
</dbReference>